<organism evidence="5 6">
    <name type="scientific">Cloeon dipterum</name>
    <dbReference type="NCBI Taxonomy" id="197152"/>
    <lineage>
        <taxon>Eukaryota</taxon>
        <taxon>Metazoa</taxon>
        <taxon>Ecdysozoa</taxon>
        <taxon>Arthropoda</taxon>
        <taxon>Hexapoda</taxon>
        <taxon>Insecta</taxon>
        <taxon>Pterygota</taxon>
        <taxon>Palaeoptera</taxon>
        <taxon>Ephemeroptera</taxon>
        <taxon>Pisciforma</taxon>
        <taxon>Baetidae</taxon>
        <taxon>Cloeon</taxon>
    </lineage>
</organism>
<gene>
    <name evidence="5" type="ORF">CLODIP_2_CD13073</name>
</gene>
<keyword evidence="2" id="KW-1208">Phospholipid metabolism</keyword>
<dbReference type="InterPro" id="IPR011009">
    <property type="entry name" value="Kinase-like_dom_sf"/>
</dbReference>
<dbReference type="SUPFAM" id="SSF56112">
    <property type="entry name" value="Protein kinase-like (PK-like)"/>
    <property type="match status" value="1"/>
</dbReference>
<accession>A0A8S1CW91</accession>
<dbReference type="AlphaFoldDB" id="A0A8S1CW91"/>
<dbReference type="Gene3D" id="3.30.200.20">
    <property type="entry name" value="Phosphorylase Kinase, domain 1"/>
    <property type="match status" value="1"/>
</dbReference>
<keyword evidence="4" id="KW-0472">Membrane</keyword>
<keyword evidence="4" id="KW-1133">Transmembrane helix</keyword>
<evidence type="ECO:0000256" key="2">
    <source>
        <dbReference type="ARBA" id="ARBA00023264"/>
    </source>
</evidence>
<dbReference type="GO" id="GO:0005737">
    <property type="term" value="C:cytoplasm"/>
    <property type="evidence" value="ECO:0007669"/>
    <property type="project" value="TreeGrafter"/>
</dbReference>
<comment type="caution">
    <text evidence="5">The sequence shown here is derived from an EMBL/GenBank/DDBJ whole genome shotgun (WGS) entry which is preliminary data.</text>
</comment>
<dbReference type="EMBL" id="CADEPI010000107">
    <property type="protein sequence ID" value="CAB3375069.1"/>
    <property type="molecule type" value="Genomic_DNA"/>
</dbReference>
<sequence>MRWCVLRRGRRKGRKVRMQRQTYRPGFAAFWPAGAAQSERNRVEGRVGGRISHHLGGAVRSKLQGRQYLSRGRARRCQSRSDSPIRAIIFSLEQRSSLVSRLCCLLMSSESGEMRERAFRLCRDYLHGAWKVVAPHEIVLKRISGGLSNWLYLCKLPSNRPARNGEPSQVLLRFYGQIHGEKALEGLITESVIFTLLSERRLGPKLHGVFPGGRLEEFIPARPLHTEELKDPKISVIVAEKMAQIHSMNVPVSKEPRWLWDTMNRWMQSIQDEIKDEQNTDPHSSQLLRNILAHNLVAELKWLRKFLLKVGSPVVFCHNDLQEGNILLRDDASSPSDSLVPIDFEYCAYNYRAFDLANHFCEWVYDYSNKQSPNFFETRTNYPSTEQQVSFRHPTRYVVYFFGFFFIFCFGSPSH</sequence>
<reference evidence="5 6" key="1">
    <citation type="submission" date="2020-04" db="EMBL/GenBank/DDBJ databases">
        <authorList>
            <person name="Alioto T."/>
            <person name="Alioto T."/>
            <person name="Gomez Garrido J."/>
        </authorList>
    </citation>
    <scope>NUCLEOTIDE SEQUENCE [LARGE SCALE GENOMIC DNA]</scope>
</reference>
<dbReference type="OrthoDB" id="3649325at2759"/>
<evidence type="ECO:0000256" key="3">
    <source>
        <dbReference type="ARBA" id="ARBA00038211"/>
    </source>
</evidence>
<keyword evidence="6" id="KW-1185">Reference proteome</keyword>
<evidence type="ECO:0008006" key="7">
    <source>
        <dbReference type="Google" id="ProtNLM"/>
    </source>
</evidence>
<dbReference type="GO" id="GO:0004305">
    <property type="term" value="F:ethanolamine kinase activity"/>
    <property type="evidence" value="ECO:0007669"/>
    <property type="project" value="TreeGrafter"/>
</dbReference>
<keyword evidence="1" id="KW-0443">Lipid metabolism</keyword>
<feature type="transmembrane region" description="Helical" evidence="4">
    <location>
        <begin position="397"/>
        <end position="414"/>
    </location>
</feature>
<dbReference type="PANTHER" id="PTHR22603:SF93">
    <property type="entry name" value="RE24176P"/>
    <property type="match status" value="1"/>
</dbReference>
<evidence type="ECO:0000313" key="6">
    <source>
        <dbReference type="Proteomes" id="UP000494165"/>
    </source>
</evidence>
<dbReference type="Gene3D" id="3.90.1200.10">
    <property type="match status" value="1"/>
</dbReference>
<keyword evidence="4" id="KW-0812">Transmembrane</keyword>
<dbReference type="GO" id="GO:0004103">
    <property type="term" value="F:choline kinase activity"/>
    <property type="evidence" value="ECO:0007669"/>
    <property type="project" value="TreeGrafter"/>
</dbReference>
<dbReference type="Pfam" id="PF01633">
    <property type="entry name" value="Choline_kinase"/>
    <property type="match status" value="1"/>
</dbReference>
<dbReference type="Proteomes" id="UP000494165">
    <property type="component" value="Unassembled WGS sequence"/>
</dbReference>
<dbReference type="GO" id="GO:0006646">
    <property type="term" value="P:phosphatidylethanolamine biosynthetic process"/>
    <property type="evidence" value="ECO:0007669"/>
    <property type="project" value="TreeGrafter"/>
</dbReference>
<evidence type="ECO:0000313" key="5">
    <source>
        <dbReference type="EMBL" id="CAB3375069.1"/>
    </source>
</evidence>
<proteinExistence type="inferred from homology"/>
<protein>
    <recommendedName>
        <fullName evidence="7">Choline kinase N-terminal domain-containing protein</fullName>
    </recommendedName>
</protein>
<evidence type="ECO:0000256" key="1">
    <source>
        <dbReference type="ARBA" id="ARBA00023209"/>
    </source>
</evidence>
<keyword evidence="1" id="KW-0594">Phospholipid biosynthesis</keyword>
<evidence type="ECO:0000256" key="4">
    <source>
        <dbReference type="SAM" id="Phobius"/>
    </source>
</evidence>
<comment type="similarity">
    <text evidence="3">Belongs to the choline/ethanolamine kinase family.</text>
</comment>
<dbReference type="PANTHER" id="PTHR22603">
    <property type="entry name" value="CHOLINE/ETHANOALAMINE KINASE"/>
    <property type="match status" value="1"/>
</dbReference>
<name>A0A8S1CW91_9INSE</name>
<keyword evidence="1" id="KW-0444">Lipid biosynthesis</keyword>